<dbReference type="PANTHER" id="PTHR43229">
    <property type="entry name" value="NODULATION PROTEIN J"/>
    <property type="match status" value="1"/>
</dbReference>
<comment type="caution">
    <text evidence="7">The sequence shown here is derived from an EMBL/GenBank/DDBJ whole genome shotgun (WGS) entry which is preliminary data.</text>
</comment>
<feature type="transmembrane region" description="Helical" evidence="5">
    <location>
        <begin position="165"/>
        <end position="184"/>
    </location>
</feature>
<organism evidence="7 8">
    <name type="scientific">Sphaerisporangium corydalis</name>
    <dbReference type="NCBI Taxonomy" id="1441875"/>
    <lineage>
        <taxon>Bacteria</taxon>
        <taxon>Bacillati</taxon>
        <taxon>Actinomycetota</taxon>
        <taxon>Actinomycetes</taxon>
        <taxon>Streptosporangiales</taxon>
        <taxon>Streptosporangiaceae</taxon>
        <taxon>Sphaerisporangium</taxon>
    </lineage>
</organism>
<evidence type="ECO:0000256" key="3">
    <source>
        <dbReference type="ARBA" id="ARBA00022989"/>
    </source>
</evidence>
<dbReference type="Pfam" id="PF01061">
    <property type="entry name" value="ABC2_membrane"/>
    <property type="match status" value="1"/>
</dbReference>
<evidence type="ECO:0000313" key="8">
    <source>
        <dbReference type="Proteomes" id="UP001595891"/>
    </source>
</evidence>
<proteinExistence type="predicted"/>
<feature type="transmembrane region" description="Helical" evidence="5">
    <location>
        <begin position="136"/>
        <end position="159"/>
    </location>
</feature>
<evidence type="ECO:0000256" key="4">
    <source>
        <dbReference type="ARBA" id="ARBA00023136"/>
    </source>
</evidence>
<dbReference type="PANTHER" id="PTHR43229:SF2">
    <property type="entry name" value="NODULATION PROTEIN J"/>
    <property type="match status" value="1"/>
</dbReference>
<dbReference type="EMBL" id="JBHSFN010000013">
    <property type="protein sequence ID" value="MFC4588750.1"/>
    <property type="molecule type" value="Genomic_DNA"/>
</dbReference>
<gene>
    <name evidence="7" type="ORF">ACFO8L_21860</name>
</gene>
<evidence type="ECO:0000256" key="1">
    <source>
        <dbReference type="ARBA" id="ARBA00004141"/>
    </source>
</evidence>
<keyword evidence="2 5" id="KW-0812">Transmembrane</keyword>
<dbReference type="InterPro" id="IPR051784">
    <property type="entry name" value="Nod_factor_ABC_transporter"/>
</dbReference>
<dbReference type="Proteomes" id="UP001595891">
    <property type="component" value="Unassembled WGS sequence"/>
</dbReference>
<evidence type="ECO:0000256" key="5">
    <source>
        <dbReference type="SAM" id="Phobius"/>
    </source>
</evidence>
<feature type="transmembrane region" description="Helical" evidence="5">
    <location>
        <begin position="102"/>
        <end position="124"/>
    </location>
</feature>
<name>A0ABV9EGQ8_9ACTN</name>
<keyword evidence="8" id="KW-1185">Reference proteome</keyword>
<keyword evidence="3 5" id="KW-1133">Transmembrane helix</keyword>
<accession>A0ABV9EGQ8</accession>
<keyword evidence="4 5" id="KW-0472">Membrane</keyword>
<sequence>MADRWLTYAWLSYKGLYTWLNPWGYLSSRVVRPIAVCLLFLPLGGNDEAAMLRLLIGSTLLVMATDVVFGVALAVGNERSFGTLGTVIASPVGLPATLAARAFPHVVDSFLGSVTTAVIAAAVYDIPLTPGQIARGVLALVVVGVSSTGVGIAVSSVALRFRDVFLAPNIARVVLIALSGALVSAGDLPEWLGVVSGALPIHHAITYVLGVPDGRAFALVLELAVGAAWATAGYVLVGLMIRSGRRAATVDLT</sequence>
<dbReference type="RefSeq" id="WP_262842374.1">
    <property type="nucleotide sequence ID" value="NZ_JANZYP010000010.1"/>
</dbReference>
<reference evidence="8" key="1">
    <citation type="journal article" date="2019" name="Int. J. Syst. Evol. Microbiol.">
        <title>The Global Catalogue of Microorganisms (GCM) 10K type strain sequencing project: providing services to taxonomists for standard genome sequencing and annotation.</title>
        <authorList>
            <consortium name="The Broad Institute Genomics Platform"/>
            <consortium name="The Broad Institute Genome Sequencing Center for Infectious Disease"/>
            <person name="Wu L."/>
            <person name="Ma J."/>
        </authorList>
    </citation>
    <scope>NUCLEOTIDE SEQUENCE [LARGE SCALE GENOMIC DNA]</scope>
    <source>
        <strain evidence="8">CCUG 49560</strain>
    </source>
</reference>
<comment type="subcellular location">
    <subcellularLocation>
        <location evidence="1">Membrane</location>
        <topology evidence="1">Multi-pass membrane protein</topology>
    </subcellularLocation>
</comment>
<evidence type="ECO:0000256" key="2">
    <source>
        <dbReference type="ARBA" id="ARBA00022692"/>
    </source>
</evidence>
<dbReference type="InterPro" id="IPR013525">
    <property type="entry name" value="ABC2_TM"/>
</dbReference>
<feature type="transmembrane region" description="Helical" evidence="5">
    <location>
        <begin position="216"/>
        <end position="237"/>
    </location>
</feature>
<evidence type="ECO:0000313" key="7">
    <source>
        <dbReference type="EMBL" id="MFC4588750.1"/>
    </source>
</evidence>
<feature type="transmembrane region" description="Helical" evidence="5">
    <location>
        <begin position="54"/>
        <end position="75"/>
    </location>
</feature>
<feature type="domain" description="ABC-2 type transporter transmembrane" evidence="6">
    <location>
        <begin position="19"/>
        <end position="209"/>
    </location>
</feature>
<evidence type="ECO:0000259" key="6">
    <source>
        <dbReference type="Pfam" id="PF01061"/>
    </source>
</evidence>
<protein>
    <submittedName>
        <fullName evidence="7">ABC transporter permease</fullName>
    </submittedName>
</protein>